<name>A0A3P7PSW3_9FIRM</name>
<dbReference type="SMART" id="SM00347">
    <property type="entry name" value="HTH_MARR"/>
    <property type="match status" value="1"/>
</dbReference>
<keyword evidence="8" id="KW-1185">Reference proteome</keyword>
<dbReference type="PRINTS" id="PR00598">
    <property type="entry name" value="HTHMARR"/>
</dbReference>
<evidence type="ECO:0000256" key="1">
    <source>
        <dbReference type="ARBA" id="ARBA00004496"/>
    </source>
</evidence>
<gene>
    <name evidence="7" type="primary">ohrR</name>
    <name evidence="7" type="ORF">PATL70BA_1266</name>
</gene>
<dbReference type="Gene3D" id="1.10.10.10">
    <property type="entry name" value="Winged helix-like DNA-binding domain superfamily/Winged helix DNA-binding domain"/>
    <property type="match status" value="1"/>
</dbReference>
<dbReference type="KEGG" id="cbar:PATL70BA_1266"/>
<dbReference type="InterPro" id="IPR036390">
    <property type="entry name" value="WH_DNA-bd_sf"/>
</dbReference>
<protein>
    <submittedName>
        <fullName evidence="7">Organic hydroperoxide resistance transcriptional regulator</fullName>
    </submittedName>
</protein>
<proteinExistence type="predicted"/>
<dbReference type="GO" id="GO:0003677">
    <property type="term" value="F:DNA binding"/>
    <property type="evidence" value="ECO:0007669"/>
    <property type="project" value="UniProtKB-KW"/>
</dbReference>
<feature type="domain" description="HTH marR-type" evidence="6">
    <location>
        <begin position="20"/>
        <end position="150"/>
    </location>
</feature>
<evidence type="ECO:0000256" key="4">
    <source>
        <dbReference type="ARBA" id="ARBA00023125"/>
    </source>
</evidence>
<keyword evidence="4" id="KW-0238">DNA-binding</keyword>
<dbReference type="Proteomes" id="UP000279029">
    <property type="component" value="Chromosome"/>
</dbReference>
<evidence type="ECO:0000313" key="7">
    <source>
        <dbReference type="EMBL" id="VDN47147.1"/>
    </source>
</evidence>
<accession>A0A3P7PSW3</accession>
<dbReference type="GO" id="GO:0003700">
    <property type="term" value="F:DNA-binding transcription factor activity"/>
    <property type="evidence" value="ECO:0007669"/>
    <property type="project" value="InterPro"/>
</dbReference>
<dbReference type="SUPFAM" id="SSF46785">
    <property type="entry name" value="Winged helix' DNA-binding domain"/>
    <property type="match status" value="1"/>
</dbReference>
<evidence type="ECO:0000259" key="6">
    <source>
        <dbReference type="PROSITE" id="PS50995"/>
    </source>
</evidence>
<dbReference type="FunFam" id="1.10.10.10:FF:000163">
    <property type="entry name" value="MarR family transcriptional regulator"/>
    <property type="match status" value="1"/>
</dbReference>
<evidence type="ECO:0000256" key="3">
    <source>
        <dbReference type="ARBA" id="ARBA00023015"/>
    </source>
</evidence>
<evidence type="ECO:0000256" key="2">
    <source>
        <dbReference type="ARBA" id="ARBA00022490"/>
    </source>
</evidence>
<dbReference type="GO" id="GO:0006950">
    <property type="term" value="P:response to stress"/>
    <property type="evidence" value="ECO:0007669"/>
    <property type="project" value="TreeGrafter"/>
</dbReference>
<sequence>MKNKDSIMDHISDNDILKLDNQLCFALYVSSREIIKKYKPLLDPLGLTYTGYITMLALWEKDNVTMKSLGEKLYLDSGTLTPLLKKLETKGLLVRERRSEDERNVYIALTKQGHELKKDTSIVPRQLISSSSFDEESTIELINLLHRYIASIDK</sequence>
<reference evidence="7 8" key="1">
    <citation type="submission" date="2018-09" db="EMBL/GenBank/DDBJ databases">
        <authorList>
            <person name="Postec A."/>
        </authorList>
    </citation>
    <scope>NUCLEOTIDE SEQUENCE [LARGE SCALE GENOMIC DNA]</scope>
    <source>
        <strain evidence="7">70B-A</strain>
    </source>
</reference>
<dbReference type="InterPro" id="IPR000835">
    <property type="entry name" value="HTH_MarR-typ"/>
</dbReference>
<comment type="subcellular location">
    <subcellularLocation>
        <location evidence="1">Cytoplasm</location>
    </subcellularLocation>
</comment>
<evidence type="ECO:0000256" key="5">
    <source>
        <dbReference type="ARBA" id="ARBA00023163"/>
    </source>
</evidence>
<dbReference type="AlphaFoldDB" id="A0A3P7PSW3"/>
<evidence type="ECO:0000313" key="8">
    <source>
        <dbReference type="Proteomes" id="UP000279029"/>
    </source>
</evidence>
<dbReference type="PROSITE" id="PS50995">
    <property type="entry name" value="HTH_MARR_2"/>
    <property type="match status" value="1"/>
</dbReference>
<dbReference type="InterPro" id="IPR055166">
    <property type="entry name" value="Transc_reg_Sar_Rot_HTH"/>
</dbReference>
<keyword evidence="5" id="KW-0804">Transcription</keyword>
<organism evidence="7 8">
    <name type="scientific">Petrocella atlantisensis</name>
    <dbReference type="NCBI Taxonomy" id="2173034"/>
    <lineage>
        <taxon>Bacteria</taxon>
        <taxon>Bacillati</taxon>
        <taxon>Bacillota</taxon>
        <taxon>Clostridia</taxon>
        <taxon>Lachnospirales</taxon>
        <taxon>Vallitaleaceae</taxon>
        <taxon>Petrocella</taxon>
    </lineage>
</organism>
<dbReference type="RefSeq" id="WP_243115976.1">
    <property type="nucleotide sequence ID" value="NZ_LR130778.1"/>
</dbReference>
<dbReference type="PANTHER" id="PTHR33164">
    <property type="entry name" value="TRANSCRIPTIONAL REGULATOR, MARR FAMILY"/>
    <property type="match status" value="1"/>
</dbReference>
<dbReference type="GO" id="GO:0005737">
    <property type="term" value="C:cytoplasm"/>
    <property type="evidence" value="ECO:0007669"/>
    <property type="project" value="UniProtKB-SubCell"/>
</dbReference>
<keyword evidence="3" id="KW-0805">Transcription regulation</keyword>
<dbReference type="EMBL" id="LR130778">
    <property type="protein sequence ID" value="VDN47147.1"/>
    <property type="molecule type" value="Genomic_DNA"/>
</dbReference>
<keyword evidence="2" id="KW-0963">Cytoplasm</keyword>
<dbReference type="Pfam" id="PF22381">
    <property type="entry name" value="Staph_reg_Sar_Rot"/>
    <property type="match status" value="1"/>
</dbReference>
<dbReference type="InterPro" id="IPR039422">
    <property type="entry name" value="MarR/SlyA-like"/>
</dbReference>
<dbReference type="InterPro" id="IPR036388">
    <property type="entry name" value="WH-like_DNA-bd_sf"/>
</dbReference>
<dbReference type="PANTHER" id="PTHR33164:SF5">
    <property type="entry name" value="ORGANIC HYDROPEROXIDE RESISTANCE TRANSCRIPTIONAL REGULATOR"/>
    <property type="match status" value="1"/>
</dbReference>